<feature type="signal peptide" evidence="8">
    <location>
        <begin position="1"/>
        <end position="35"/>
    </location>
</feature>
<feature type="domain" description="Peptidase M3A/M3B catalytic" evidence="9">
    <location>
        <begin position="261"/>
        <end position="716"/>
    </location>
</feature>
<evidence type="ECO:0000256" key="7">
    <source>
        <dbReference type="RuleBase" id="RU003435"/>
    </source>
</evidence>
<dbReference type="SUPFAM" id="SSF55486">
    <property type="entry name" value="Metalloproteases ('zincins'), catalytic domain"/>
    <property type="match status" value="1"/>
</dbReference>
<evidence type="ECO:0000256" key="6">
    <source>
        <dbReference type="ARBA" id="ARBA00023049"/>
    </source>
</evidence>
<keyword evidence="8" id="KW-0732">Signal</keyword>
<dbReference type="PROSITE" id="PS51257">
    <property type="entry name" value="PROKAR_LIPOPROTEIN"/>
    <property type="match status" value="1"/>
</dbReference>
<protein>
    <submittedName>
        <fullName evidence="10">Thimet oligopeptidase</fullName>
    </submittedName>
</protein>
<dbReference type="GO" id="GO:0006518">
    <property type="term" value="P:peptide metabolic process"/>
    <property type="evidence" value="ECO:0007669"/>
    <property type="project" value="TreeGrafter"/>
</dbReference>
<dbReference type="Gene3D" id="3.40.390.10">
    <property type="entry name" value="Collagenase (Catalytic Domain)"/>
    <property type="match status" value="1"/>
</dbReference>
<evidence type="ECO:0000256" key="5">
    <source>
        <dbReference type="ARBA" id="ARBA00022833"/>
    </source>
</evidence>
<organism evidence="10 11">
    <name type="scientific">Raphidocelis subcapitata</name>
    <dbReference type="NCBI Taxonomy" id="307507"/>
    <lineage>
        <taxon>Eukaryota</taxon>
        <taxon>Viridiplantae</taxon>
        <taxon>Chlorophyta</taxon>
        <taxon>core chlorophytes</taxon>
        <taxon>Chlorophyceae</taxon>
        <taxon>CS clade</taxon>
        <taxon>Sphaeropleales</taxon>
        <taxon>Selenastraceae</taxon>
        <taxon>Raphidocelis</taxon>
    </lineage>
</organism>
<dbReference type="GO" id="GO:0046872">
    <property type="term" value="F:metal ion binding"/>
    <property type="evidence" value="ECO:0007669"/>
    <property type="project" value="UniProtKB-UniRule"/>
</dbReference>
<dbReference type="Proteomes" id="UP000247498">
    <property type="component" value="Unassembled WGS sequence"/>
</dbReference>
<dbReference type="AlphaFoldDB" id="A0A2V0PPL9"/>
<evidence type="ECO:0000256" key="1">
    <source>
        <dbReference type="ARBA" id="ARBA00006040"/>
    </source>
</evidence>
<dbReference type="EMBL" id="BDRX01000157">
    <property type="protein sequence ID" value="GBF99417.1"/>
    <property type="molecule type" value="Genomic_DNA"/>
</dbReference>
<dbReference type="OrthoDB" id="534666at2759"/>
<keyword evidence="2 7" id="KW-0645">Protease</keyword>
<comment type="similarity">
    <text evidence="1 7">Belongs to the peptidase M3 family.</text>
</comment>
<dbReference type="InterPro" id="IPR001567">
    <property type="entry name" value="Pept_M3A_M3B_dom"/>
</dbReference>
<comment type="cofactor">
    <cofactor evidence="7">
        <name>Zn(2+)</name>
        <dbReference type="ChEBI" id="CHEBI:29105"/>
    </cofactor>
    <text evidence="7">Binds 1 zinc ion.</text>
</comment>
<keyword evidence="4 7" id="KW-0378">Hydrolase</keyword>
<keyword evidence="3 7" id="KW-0479">Metal-binding</keyword>
<comment type="caution">
    <text evidence="10">The sequence shown here is derived from an EMBL/GenBank/DDBJ whole genome shotgun (WGS) entry which is preliminary data.</text>
</comment>
<dbReference type="CDD" id="cd06455">
    <property type="entry name" value="M3A_TOP"/>
    <property type="match status" value="1"/>
</dbReference>
<dbReference type="InterPro" id="IPR024077">
    <property type="entry name" value="Neurolysin/TOP_dom2"/>
</dbReference>
<reference evidence="10 11" key="1">
    <citation type="journal article" date="2018" name="Sci. Rep.">
        <title>Raphidocelis subcapitata (=Pseudokirchneriella subcapitata) provides an insight into genome evolution and environmental adaptations in the Sphaeropleales.</title>
        <authorList>
            <person name="Suzuki S."/>
            <person name="Yamaguchi H."/>
            <person name="Nakajima N."/>
            <person name="Kawachi M."/>
        </authorList>
    </citation>
    <scope>NUCLEOTIDE SEQUENCE [LARGE SCALE GENOMIC DNA]</scope>
    <source>
        <strain evidence="10 11">NIES-35</strain>
    </source>
</reference>
<accession>A0A2V0PPL9</accession>
<dbReference type="Gene3D" id="1.20.1050.40">
    <property type="entry name" value="Endopeptidase. Chain P, domain 1"/>
    <property type="match status" value="1"/>
</dbReference>
<dbReference type="InterPro" id="IPR024080">
    <property type="entry name" value="Neurolysin/TOP_N"/>
</dbReference>
<name>A0A2V0PPL9_9CHLO</name>
<dbReference type="FunCoup" id="A0A2V0PPL9">
    <property type="interactions" value="1656"/>
</dbReference>
<dbReference type="GO" id="GO:0006508">
    <property type="term" value="P:proteolysis"/>
    <property type="evidence" value="ECO:0007669"/>
    <property type="project" value="UniProtKB-KW"/>
</dbReference>
<dbReference type="Gene3D" id="1.10.1370.10">
    <property type="entry name" value="Neurolysin, domain 3"/>
    <property type="match status" value="1"/>
</dbReference>
<keyword evidence="11" id="KW-1185">Reference proteome</keyword>
<evidence type="ECO:0000313" key="10">
    <source>
        <dbReference type="EMBL" id="GBF99417.1"/>
    </source>
</evidence>
<dbReference type="Pfam" id="PF01432">
    <property type="entry name" value="Peptidase_M3"/>
    <property type="match status" value="1"/>
</dbReference>
<keyword evidence="6 7" id="KW-0482">Metalloprotease</keyword>
<evidence type="ECO:0000259" key="9">
    <source>
        <dbReference type="Pfam" id="PF01432"/>
    </source>
</evidence>
<feature type="chain" id="PRO_5015879303" evidence="8">
    <location>
        <begin position="36"/>
        <end position="764"/>
    </location>
</feature>
<dbReference type="InParanoid" id="A0A2V0PPL9"/>
<keyword evidence="5 7" id="KW-0862">Zinc</keyword>
<dbReference type="InterPro" id="IPR045090">
    <property type="entry name" value="Pept_M3A_M3B"/>
</dbReference>
<dbReference type="InterPro" id="IPR024079">
    <property type="entry name" value="MetalloPept_cat_dom_sf"/>
</dbReference>
<dbReference type="PANTHER" id="PTHR11804">
    <property type="entry name" value="PROTEASE M3 THIMET OLIGOPEPTIDASE-RELATED"/>
    <property type="match status" value="1"/>
</dbReference>
<evidence type="ECO:0000256" key="2">
    <source>
        <dbReference type="ARBA" id="ARBA00022670"/>
    </source>
</evidence>
<gene>
    <name evidence="10" type="ORF">Rsub_12249</name>
</gene>
<evidence type="ECO:0000256" key="4">
    <source>
        <dbReference type="ARBA" id="ARBA00022801"/>
    </source>
</evidence>
<evidence type="ECO:0000256" key="3">
    <source>
        <dbReference type="ARBA" id="ARBA00022723"/>
    </source>
</evidence>
<dbReference type="GO" id="GO:0005758">
    <property type="term" value="C:mitochondrial intermembrane space"/>
    <property type="evidence" value="ECO:0007669"/>
    <property type="project" value="TreeGrafter"/>
</dbReference>
<sequence>MARAPLRPLLRGRRPAAAAPALALLALACLAAAAAERSGPELLQAILANPSPVKASGFFNLTPGEIAGLTEVLIARMDKGMDTVAASRANASWAATMQPNVESDAFNMVVGNVITMPASISPDEAARNASLAASDRLSQWAVDAALRTDVYEALKAFNATPEARTLEGERARYLRDGLRAGRRSGLELPAEKRDELKGLLKRMAKLGLDFQACLDADTTSLSFTPAELNGTSPEFIESHPKDPKDPSKVVLTVKYPDYMPVMEDCTVESTRKALEFAFNNVCSGENSKRLDELVALRAQVAALLGYPSWAAYVQEELMAKNPQRVDSFLGELRGRLLQLRDQQLAVLLDIKARDRAAAGLPADPAIRSWEVSYYSNQVAKRDFNVDKQKLKEYFPLEHVMPEMLSFYQGLLGLRFEADEQLTKDAWAPGVKGYRVFDSSSGDPIGAFYLDLHPRPGKYGHAAMFPLQSPSKLYGANESRPQSAGGVAALVCNFPASTATQPSLLPHDDVVTLFHEFGHLTHQLLGRTNLSAYAGAAVDTDFVEAPSQMLENWPWEEEPLRRLSKHYITGERLPDDMISQLVKSRNANGAIFNSRQLAYGLFDQSIHTRPPASSAAAYAATLADVAGVLPQNGTNPAARFGHLIGYDAKYYSYLWSQVFSADMFDTRFRKEGIFNPKPGRDYRNDILAPGGSVDPDVLLRRFLGRDPNQDAFLRSLGLEAAANGSRGAGAAAAAESGGGGRPPTARALAAASAAAAAAGLMALVR</sequence>
<dbReference type="PANTHER" id="PTHR11804:SF84">
    <property type="entry name" value="SACCHAROLYSIN"/>
    <property type="match status" value="1"/>
</dbReference>
<evidence type="ECO:0000256" key="8">
    <source>
        <dbReference type="SAM" id="SignalP"/>
    </source>
</evidence>
<dbReference type="GO" id="GO:0004222">
    <property type="term" value="F:metalloendopeptidase activity"/>
    <property type="evidence" value="ECO:0007669"/>
    <property type="project" value="InterPro"/>
</dbReference>
<evidence type="ECO:0000313" key="11">
    <source>
        <dbReference type="Proteomes" id="UP000247498"/>
    </source>
</evidence>
<proteinExistence type="inferred from homology"/>